<comment type="caution">
    <text evidence="6">The sequence shown here is derived from an EMBL/GenBank/DDBJ whole genome shotgun (WGS) entry which is preliminary data.</text>
</comment>
<evidence type="ECO:0000313" key="7">
    <source>
        <dbReference type="Proteomes" id="UP000518300"/>
    </source>
</evidence>
<evidence type="ECO:0000259" key="5">
    <source>
        <dbReference type="PROSITE" id="PS50931"/>
    </source>
</evidence>
<dbReference type="CDD" id="cd08472">
    <property type="entry name" value="PBP2_CrgA_like_3"/>
    <property type="match status" value="1"/>
</dbReference>
<dbReference type="GO" id="GO:0043565">
    <property type="term" value="F:sequence-specific DNA binding"/>
    <property type="evidence" value="ECO:0007669"/>
    <property type="project" value="TreeGrafter"/>
</dbReference>
<dbReference type="GO" id="GO:0006351">
    <property type="term" value="P:DNA-templated transcription"/>
    <property type="evidence" value="ECO:0007669"/>
    <property type="project" value="TreeGrafter"/>
</dbReference>
<dbReference type="InterPro" id="IPR036388">
    <property type="entry name" value="WH-like_DNA-bd_sf"/>
</dbReference>
<dbReference type="Proteomes" id="UP000518300">
    <property type="component" value="Unassembled WGS sequence"/>
</dbReference>
<dbReference type="SUPFAM" id="SSF46785">
    <property type="entry name" value="Winged helix' DNA-binding domain"/>
    <property type="match status" value="1"/>
</dbReference>
<dbReference type="InterPro" id="IPR058163">
    <property type="entry name" value="LysR-type_TF_proteobact-type"/>
</dbReference>
<dbReference type="RefSeq" id="WP_169346256.1">
    <property type="nucleotide sequence ID" value="NZ_JABBJJ010000084.1"/>
</dbReference>
<evidence type="ECO:0000313" key="6">
    <source>
        <dbReference type="EMBL" id="NMO16969.1"/>
    </source>
</evidence>
<evidence type="ECO:0000256" key="4">
    <source>
        <dbReference type="ARBA" id="ARBA00023163"/>
    </source>
</evidence>
<evidence type="ECO:0000256" key="3">
    <source>
        <dbReference type="ARBA" id="ARBA00023125"/>
    </source>
</evidence>
<dbReference type="InterPro" id="IPR005119">
    <property type="entry name" value="LysR_subst-bd"/>
</dbReference>
<dbReference type="GO" id="GO:0003700">
    <property type="term" value="F:DNA-binding transcription factor activity"/>
    <property type="evidence" value="ECO:0007669"/>
    <property type="project" value="InterPro"/>
</dbReference>
<proteinExistence type="inferred from homology"/>
<dbReference type="SUPFAM" id="SSF53850">
    <property type="entry name" value="Periplasmic binding protein-like II"/>
    <property type="match status" value="1"/>
</dbReference>
<dbReference type="PANTHER" id="PTHR30537:SF72">
    <property type="entry name" value="LYSR FAMILY TRANSCRIPTIONAL REGULATOR"/>
    <property type="match status" value="1"/>
</dbReference>
<sequence length="317" mass="35238">MDRFDAMRVFTRIVELGSFTKAATDLRLPRATVTLAVQQLEARLGVRLLHRTTREVNATPEGAQYYRRCTRVLADVDDAEAELAQGGGGKPRGKVRVHMTSGMAAHVVIPVLPEFHERYPRIDVELGTGDRAVDLAREGVDCALRAGIVDTPHLVVRRLASMPQITCASMGYLARRGEPRSIEALDRHLAVNYLERSTGKPYPLDFVVRGESRHVSMNSLLTVTDSEAYVAGCLAHFGLIQVPAYRLAGPLTEGRLREVLPNARPPPLPLALVHPYQRKVPPRVRVFMDWLAALCAKQFGTPEEAPRPAPERRYEAR</sequence>
<keyword evidence="4" id="KW-0804">Transcription</keyword>
<evidence type="ECO:0000256" key="1">
    <source>
        <dbReference type="ARBA" id="ARBA00009437"/>
    </source>
</evidence>
<dbReference type="Pfam" id="PF00126">
    <property type="entry name" value="HTH_1"/>
    <property type="match status" value="1"/>
</dbReference>
<dbReference type="InterPro" id="IPR036390">
    <property type="entry name" value="WH_DNA-bd_sf"/>
</dbReference>
<evidence type="ECO:0000256" key="2">
    <source>
        <dbReference type="ARBA" id="ARBA00023015"/>
    </source>
</evidence>
<dbReference type="EMBL" id="JABBJJ010000084">
    <property type="protein sequence ID" value="NMO16969.1"/>
    <property type="molecule type" value="Genomic_DNA"/>
</dbReference>
<dbReference type="InterPro" id="IPR000847">
    <property type="entry name" value="LysR_HTH_N"/>
</dbReference>
<reference evidence="6 7" key="1">
    <citation type="submission" date="2020-04" db="EMBL/GenBank/DDBJ databases">
        <title>Draft genome of Pyxidicoccus fallax type strain.</title>
        <authorList>
            <person name="Whitworth D.E."/>
        </authorList>
    </citation>
    <scope>NUCLEOTIDE SEQUENCE [LARGE SCALE GENOMIC DNA]</scope>
    <source>
        <strain evidence="6 7">DSM 14698</strain>
    </source>
</reference>
<feature type="domain" description="HTH lysR-type" evidence="5">
    <location>
        <begin position="1"/>
        <end position="59"/>
    </location>
</feature>
<dbReference type="Gene3D" id="3.40.190.290">
    <property type="match status" value="1"/>
</dbReference>
<keyword evidence="7" id="KW-1185">Reference proteome</keyword>
<accession>A0A848LD87</accession>
<dbReference type="AlphaFoldDB" id="A0A848LD87"/>
<organism evidence="6 7">
    <name type="scientific">Pyxidicoccus fallax</name>
    <dbReference type="NCBI Taxonomy" id="394095"/>
    <lineage>
        <taxon>Bacteria</taxon>
        <taxon>Pseudomonadati</taxon>
        <taxon>Myxococcota</taxon>
        <taxon>Myxococcia</taxon>
        <taxon>Myxococcales</taxon>
        <taxon>Cystobacterineae</taxon>
        <taxon>Myxococcaceae</taxon>
        <taxon>Pyxidicoccus</taxon>
    </lineage>
</organism>
<name>A0A848LD87_9BACT</name>
<protein>
    <submittedName>
        <fullName evidence="6">LysR family transcriptional regulator</fullName>
    </submittedName>
</protein>
<dbReference type="FunFam" id="1.10.10.10:FF:000001">
    <property type="entry name" value="LysR family transcriptional regulator"/>
    <property type="match status" value="1"/>
</dbReference>
<comment type="similarity">
    <text evidence="1">Belongs to the LysR transcriptional regulatory family.</text>
</comment>
<keyword evidence="3" id="KW-0238">DNA-binding</keyword>
<dbReference type="Pfam" id="PF03466">
    <property type="entry name" value="LysR_substrate"/>
    <property type="match status" value="1"/>
</dbReference>
<keyword evidence="2" id="KW-0805">Transcription regulation</keyword>
<dbReference type="PANTHER" id="PTHR30537">
    <property type="entry name" value="HTH-TYPE TRANSCRIPTIONAL REGULATOR"/>
    <property type="match status" value="1"/>
</dbReference>
<gene>
    <name evidence="6" type="ORF">HG543_19205</name>
</gene>
<dbReference type="PROSITE" id="PS50931">
    <property type="entry name" value="HTH_LYSR"/>
    <property type="match status" value="1"/>
</dbReference>
<dbReference type="Gene3D" id="1.10.10.10">
    <property type="entry name" value="Winged helix-like DNA-binding domain superfamily/Winged helix DNA-binding domain"/>
    <property type="match status" value="1"/>
</dbReference>